<accession>A0A558QTX6</accession>
<evidence type="ECO:0000313" key="3">
    <source>
        <dbReference type="Proteomes" id="UP000318681"/>
    </source>
</evidence>
<keyword evidence="3" id="KW-1185">Reference proteome</keyword>
<proteinExistence type="predicted"/>
<comment type="caution">
    <text evidence="2">The sequence shown here is derived from an EMBL/GenBank/DDBJ whole genome shotgun (WGS) entry which is preliminary data.</text>
</comment>
<evidence type="ECO:0000256" key="1">
    <source>
        <dbReference type="SAM" id="SignalP"/>
    </source>
</evidence>
<reference evidence="2 3" key="1">
    <citation type="submission" date="2019-07" db="EMBL/GenBank/DDBJ databases">
        <title>Sphingomonas solaris sp. nov., isolated from a solar panel from Boston, Massachusetts.</title>
        <authorList>
            <person name="Tanner K."/>
            <person name="Pascual J."/>
            <person name="Mancuso C."/>
            <person name="Pereto J."/>
            <person name="Khalil A."/>
            <person name="Vilanova C."/>
        </authorList>
    </citation>
    <scope>NUCLEOTIDE SEQUENCE [LARGE SCALE GENOMIC DNA]</scope>
    <source>
        <strain evidence="2 3">R4DWN</strain>
    </source>
</reference>
<evidence type="ECO:0008006" key="4">
    <source>
        <dbReference type="Google" id="ProtNLM"/>
    </source>
</evidence>
<dbReference type="Proteomes" id="UP000318681">
    <property type="component" value="Unassembled WGS sequence"/>
</dbReference>
<gene>
    <name evidence="2" type="ORF">FOY91_18765</name>
</gene>
<protein>
    <recommendedName>
        <fullName evidence="4">PepSY domain-containing protein</fullName>
    </recommendedName>
</protein>
<name>A0A558QTX6_9SPHN</name>
<dbReference type="EMBL" id="VNIM01000117">
    <property type="protein sequence ID" value="TVV70590.1"/>
    <property type="molecule type" value="Genomic_DNA"/>
</dbReference>
<sequence>MPMKKFLLSALAGTILLGAAAPALADGRRRDQDAAYQATQSGQVRPLREIEARVLPRMAGASYLGPEYDSDTARYRLKFMRGGSVIWVDVDGRTGAVLGRSGN</sequence>
<feature type="signal peptide" evidence="1">
    <location>
        <begin position="1"/>
        <end position="25"/>
    </location>
</feature>
<evidence type="ECO:0000313" key="2">
    <source>
        <dbReference type="EMBL" id="TVV70590.1"/>
    </source>
</evidence>
<keyword evidence="1" id="KW-0732">Signal</keyword>
<dbReference type="AlphaFoldDB" id="A0A558QTX6"/>
<dbReference type="OrthoDB" id="7428944at2"/>
<organism evidence="2 3">
    <name type="scientific">Alterirhizorhabdus solaris</name>
    <dbReference type="NCBI Taxonomy" id="2529389"/>
    <lineage>
        <taxon>Bacteria</taxon>
        <taxon>Pseudomonadati</taxon>
        <taxon>Pseudomonadota</taxon>
        <taxon>Alphaproteobacteria</taxon>
        <taxon>Sphingomonadales</taxon>
        <taxon>Rhizorhabdaceae</taxon>
        <taxon>Alterirhizorhabdus</taxon>
    </lineage>
</organism>
<feature type="chain" id="PRO_5022115190" description="PepSY domain-containing protein" evidence="1">
    <location>
        <begin position="26"/>
        <end position="103"/>
    </location>
</feature>